<feature type="region of interest" description="Disordered" evidence="1">
    <location>
        <begin position="305"/>
        <end position="337"/>
    </location>
</feature>
<feature type="compositionally biased region" description="Acidic residues" evidence="1">
    <location>
        <begin position="393"/>
        <end position="409"/>
    </location>
</feature>
<feature type="compositionally biased region" description="Polar residues" evidence="1">
    <location>
        <begin position="225"/>
        <end position="236"/>
    </location>
</feature>
<feature type="compositionally biased region" description="Basic and acidic residues" evidence="1">
    <location>
        <begin position="316"/>
        <end position="335"/>
    </location>
</feature>
<sequence length="678" mass="72786">MAKFPVTFGKRKSATSNADPDGQVSSFRVLERTEVAGVKSFDGGSGLGRPIATTVRPYSQVNMVADEDNMFANLQINRASGSSNTTKTASTDTSSRHSAVSTTPSSATPSADPNHAQILDDARIARKPLAADSAPLQASKSGSGFLNRAGRTFSFGSKKTLPLVPGDTPPPTATPPKLDEDEFNLDLGGDFGKMFNGFDKRASVATIRNGPPQSLQPLQPRSLTDNRPSPSAQPNSMRPPPSPHSVNSDHSSDGLLLSSNAERPSLFSRHTGTPVQKLNRPADIIEDENAMLLKESLAASKFLTAPGARATQTSRARQDDERINSPAWKADHGGNEDNLFDNNLLHSTRVAHRYVSRPPSPPRNRVMTPAQFEQYKQEKERTSGTKANVEGEAKDDEDEENYEDDEDDIERSRQAAKQRKKQEAHMTVYRQQMMKVTGESANPLPRPPLATSATAPVLVTASDGSDEDEEIPLAILAAHGFPNKNRPPARLNNAASNPNIRSSMMAGGGQPSRPLADNGSASSGVTAGRSSQLPAFARNLPQDPFVGAGLVRNATRESMAFAGGAPAPASQSTLPPGGLVGVIANEERSRALRRGSPNVDSKLINGVNGPPVGFDPITAQPRGSNQSVMRPQFAFKEMAMPRQSRLLNEAISAYLDDIAQCRKHHMMRCVEFQPCRGL</sequence>
<feature type="compositionally biased region" description="Low complexity" evidence="1">
    <location>
        <begin position="211"/>
        <end position="223"/>
    </location>
</feature>
<dbReference type="AlphaFoldDB" id="A0A9P1H721"/>
<dbReference type="OrthoDB" id="5396252at2759"/>
<dbReference type="EMBL" id="CALLCH030000016">
    <property type="protein sequence ID" value="CAI4217101.1"/>
    <property type="molecule type" value="Genomic_DNA"/>
</dbReference>
<feature type="compositionally biased region" description="Polar residues" evidence="1">
    <location>
        <begin position="77"/>
        <end position="97"/>
    </location>
</feature>
<evidence type="ECO:0000313" key="3">
    <source>
        <dbReference type="Proteomes" id="UP000838763"/>
    </source>
</evidence>
<name>A0A9P1H721_9PEZI</name>
<dbReference type="Proteomes" id="UP000838763">
    <property type="component" value="Unassembled WGS sequence"/>
</dbReference>
<proteinExistence type="predicted"/>
<feature type="region of interest" description="Disordered" evidence="1">
    <location>
        <begin position="207"/>
        <end position="257"/>
    </location>
</feature>
<feature type="compositionally biased region" description="Polar residues" evidence="1">
    <location>
        <begin position="493"/>
        <end position="502"/>
    </location>
</feature>
<evidence type="ECO:0000256" key="1">
    <source>
        <dbReference type="SAM" id="MobiDB-lite"/>
    </source>
</evidence>
<dbReference type="PANTHER" id="PTHR42068">
    <property type="entry name" value="YALI0B18964P"/>
    <property type="match status" value="1"/>
</dbReference>
<organism evidence="2 3">
    <name type="scientific">Parascedosporium putredinis</name>
    <dbReference type="NCBI Taxonomy" id="1442378"/>
    <lineage>
        <taxon>Eukaryota</taxon>
        <taxon>Fungi</taxon>
        <taxon>Dikarya</taxon>
        <taxon>Ascomycota</taxon>
        <taxon>Pezizomycotina</taxon>
        <taxon>Sordariomycetes</taxon>
        <taxon>Hypocreomycetidae</taxon>
        <taxon>Microascales</taxon>
        <taxon>Microascaceae</taxon>
        <taxon>Parascedosporium</taxon>
    </lineage>
</organism>
<feature type="compositionally biased region" description="Polar residues" evidence="1">
    <location>
        <begin position="519"/>
        <end position="528"/>
    </location>
</feature>
<feature type="region of interest" description="Disordered" evidence="1">
    <location>
        <begin position="374"/>
        <end position="426"/>
    </location>
</feature>
<accession>A0A9P1H721</accession>
<comment type="caution">
    <text evidence="2">The sequence shown here is derived from an EMBL/GenBank/DDBJ whole genome shotgun (WGS) entry which is preliminary data.</text>
</comment>
<gene>
    <name evidence="2" type="ORF">PPNO1_LOCUS6721</name>
</gene>
<evidence type="ECO:0000313" key="2">
    <source>
        <dbReference type="EMBL" id="CAI4217101.1"/>
    </source>
</evidence>
<feature type="compositionally biased region" description="Polar residues" evidence="1">
    <location>
        <begin position="14"/>
        <end position="25"/>
    </location>
</feature>
<protein>
    <submittedName>
        <fullName evidence="2">Uncharacterized protein</fullName>
    </submittedName>
</protein>
<feature type="region of interest" description="Disordered" evidence="1">
    <location>
        <begin position="1"/>
        <end position="25"/>
    </location>
</feature>
<dbReference type="PANTHER" id="PTHR42068:SF1">
    <property type="entry name" value="YALI0B18964P"/>
    <property type="match status" value="1"/>
</dbReference>
<feature type="region of interest" description="Disordered" evidence="1">
    <location>
        <begin position="156"/>
        <end position="184"/>
    </location>
</feature>
<feature type="region of interest" description="Disordered" evidence="1">
    <location>
        <begin position="77"/>
        <end position="114"/>
    </location>
</feature>
<feature type="compositionally biased region" description="Low complexity" evidence="1">
    <location>
        <begin position="98"/>
        <end position="113"/>
    </location>
</feature>
<feature type="region of interest" description="Disordered" evidence="1">
    <location>
        <begin position="480"/>
        <end position="528"/>
    </location>
</feature>
<keyword evidence="3" id="KW-1185">Reference proteome</keyword>
<reference evidence="2" key="1">
    <citation type="submission" date="2022-11" db="EMBL/GenBank/DDBJ databases">
        <authorList>
            <person name="Scott C."/>
            <person name="Bruce N."/>
        </authorList>
    </citation>
    <scope>NUCLEOTIDE SEQUENCE</scope>
</reference>